<dbReference type="SUPFAM" id="SSF52343">
    <property type="entry name" value="Ferredoxin reductase-like, C-terminal NADP-linked domain"/>
    <property type="match status" value="1"/>
</dbReference>
<evidence type="ECO:0000256" key="16">
    <source>
        <dbReference type="ARBA" id="ARBA00023004"/>
    </source>
</evidence>
<feature type="binding site" evidence="27">
    <location>
        <position position="77"/>
    </location>
    <ligand>
        <name>[2Fe-2S] cluster</name>
        <dbReference type="ChEBI" id="CHEBI:190135"/>
    </ligand>
</feature>
<keyword evidence="27" id="KW-1133">Transmembrane helix</keyword>
<keyword evidence="19 27" id="KW-0915">Sodium</keyword>
<evidence type="ECO:0000256" key="26">
    <source>
        <dbReference type="ARBA" id="ARBA00048891"/>
    </source>
</evidence>
<gene>
    <name evidence="27" type="primary">nqrF</name>
    <name evidence="30" type="ORF">BST97_07440</name>
</gene>
<evidence type="ECO:0000256" key="21">
    <source>
        <dbReference type="ARBA" id="ARBA00023075"/>
    </source>
</evidence>
<keyword evidence="13 27" id="KW-0479">Metal-binding</keyword>
<dbReference type="CDD" id="cd06188">
    <property type="entry name" value="NADH_quinone_reductase"/>
    <property type="match status" value="1"/>
</dbReference>
<dbReference type="GO" id="GO:0016655">
    <property type="term" value="F:oxidoreductase activity, acting on NAD(P)H, quinone or similar compound as acceptor"/>
    <property type="evidence" value="ECO:0007669"/>
    <property type="project" value="InterPro"/>
</dbReference>
<keyword evidence="18 27" id="KW-0520">NAD</keyword>
<evidence type="ECO:0000256" key="12">
    <source>
        <dbReference type="ARBA" id="ARBA00022714"/>
    </source>
</evidence>
<keyword evidence="27" id="KW-0812">Transmembrane</keyword>
<sequence>MITILASVVIFLTLVLLLVSLLLGAKSKLLPSGPVTINVNGEKDITTGSGGTLLGTLGDNKLFLPSACGGGGTCVQCKCIVQEGGGTILPTEVPHFTRKEIAEGWRLGCQVKVKQDMKIEIPEEVFGIKKWEATVVRNYNVASFIKEFVVRLPEDMHYEAGGYIQIEVPKCEVKYEDIDITAHPEEHDTPDKFKEEWDKFNLWPLVMKNPETVERAYSMASFPAEGRDIMLNVRIATPPWDRAKNGWMDVNPGVASSYIFGLKEGDKAVISGPYGEFFINHSDAEMLYVGGGAGMAPMRSHLYELFKTLKTDRKVTYWYGGRSKRELFYIEHFRSLEREFPNFKFYLALSEPLEEDNWKVKEDIHDEEGDGFVGFIHQVVIDQYLTKHEAPEDIEVYFCGPPLMNNAVGKMAEDFGVPPENIRFDDFGG</sequence>
<comment type="function">
    <text evidence="2 27">NQR complex catalyzes the reduction of ubiquinone-1 to ubiquinol by two successive reactions, coupled with the transport of Na(+) ions from the cytoplasm to the periplasm. The first step is catalyzed by NqrF, which accepts electrons from NADH and reduces ubiquinone-1 to ubisemiquinone by a one-electron transfer pathway.</text>
</comment>
<keyword evidence="17 27" id="KW-0411">Iron-sulfur</keyword>
<keyword evidence="12 27" id="KW-0001">2Fe-2S</keyword>
<evidence type="ECO:0000256" key="24">
    <source>
        <dbReference type="ARBA" id="ARBA00030032"/>
    </source>
</evidence>
<dbReference type="InterPro" id="IPR017927">
    <property type="entry name" value="FAD-bd_FR_type"/>
</dbReference>
<dbReference type="GO" id="GO:0005886">
    <property type="term" value="C:plasma membrane"/>
    <property type="evidence" value="ECO:0007669"/>
    <property type="project" value="UniProtKB-SubCell"/>
</dbReference>
<dbReference type="GO" id="GO:0006814">
    <property type="term" value="P:sodium ion transport"/>
    <property type="evidence" value="ECO:0007669"/>
    <property type="project" value="UniProtKB-UniRule"/>
</dbReference>
<dbReference type="GO" id="GO:0051537">
    <property type="term" value="F:2 iron, 2 sulfur cluster binding"/>
    <property type="evidence" value="ECO:0007669"/>
    <property type="project" value="UniProtKB-KW"/>
</dbReference>
<keyword evidence="8 27" id="KW-0813">Transport</keyword>
<dbReference type="Gene3D" id="2.40.30.10">
    <property type="entry name" value="Translation factors"/>
    <property type="match status" value="1"/>
</dbReference>
<dbReference type="InterPro" id="IPR001433">
    <property type="entry name" value="OxRdtase_FAD/NAD-bd"/>
</dbReference>
<evidence type="ECO:0000256" key="4">
    <source>
        <dbReference type="ARBA" id="ARBA00005570"/>
    </source>
</evidence>
<keyword evidence="10" id="KW-0997">Cell inner membrane</keyword>
<keyword evidence="31" id="KW-1185">Reference proteome</keyword>
<keyword evidence="9 27" id="KW-1003">Cell membrane</keyword>
<proteinExistence type="inferred from homology"/>
<protein>
    <recommendedName>
        <fullName evidence="7 27">Na(+)-translocating NADH-quinone reductase subunit F</fullName>
        <shortName evidence="27">Na(+)-NQR subunit F</shortName>
        <shortName evidence="27">Na(+)-translocating NQR subunit F</shortName>
        <ecNumber evidence="6 27">7.2.1.1</ecNumber>
    </recommendedName>
    <alternativeName>
        <fullName evidence="25 27">NQR complex subunit F</fullName>
    </alternativeName>
    <alternativeName>
        <fullName evidence="24 27">NQR-1 subunit F</fullName>
    </alternativeName>
</protein>
<evidence type="ECO:0000256" key="7">
    <source>
        <dbReference type="ARBA" id="ARBA00019729"/>
    </source>
</evidence>
<dbReference type="InterPro" id="IPR039261">
    <property type="entry name" value="FNR_nucleotide-bd"/>
</dbReference>
<dbReference type="OrthoDB" id="9806195at2"/>
<accession>A0A1W6MP55</accession>
<comment type="cofactor">
    <cofactor evidence="27">
        <name>[2Fe-2S] cluster</name>
        <dbReference type="ChEBI" id="CHEBI:190135"/>
    </cofactor>
    <text evidence="27">Binds 1 [2Fe-2S] cluster.</text>
</comment>
<dbReference type="PIRSF" id="PIRSF000044">
    <property type="entry name" value="Cis_Diol_DH_RD"/>
    <property type="match status" value="1"/>
</dbReference>
<evidence type="ECO:0000256" key="22">
    <source>
        <dbReference type="ARBA" id="ARBA00023136"/>
    </source>
</evidence>
<evidence type="ECO:0000313" key="31">
    <source>
        <dbReference type="Proteomes" id="UP000193431"/>
    </source>
</evidence>
<keyword evidence="14 27" id="KW-0274">FAD</keyword>
<comment type="subunit">
    <text evidence="5 27">Composed of six subunits; NqrA, NqrB, NqrC, NqrD, NqrE and NqrF.</text>
</comment>
<evidence type="ECO:0000256" key="25">
    <source>
        <dbReference type="ARBA" id="ARBA00030787"/>
    </source>
</evidence>
<evidence type="ECO:0000256" key="10">
    <source>
        <dbReference type="ARBA" id="ARBA00022519"/>
    </source>
</evidence>
<keyword evidence="22 27" id="KW-0472">Membrane</keyword>
<dbReference type="InterPro" id="IPR012675">
    <property type="entry name" value="Beta-grasp_dom_sf"/>
</dbReference>
<dbReference type="PROSITE" id="PS51085">
    <property type="entry name" value="2FE2S_FER_2"/>
    <property type="match status" value="1"/>
</dbReference>
<dbReference type="EMBL" id="CP019344">
    <property type="protein sequence ID" value="ARN79403.1"/>
    <property type="molecule type" value="Genomic_DNA"/>
</dbReference>
<reference evidence="30 31" key="1">
    <citation type="submission" date="2016-11" db="EMBL/GenBank/DDBJ databases">
        <title>Trade-off between light-utilization and light-protection in marine flavobacteria.</title>
        <authorList>
            <person name="Kumagai Y."/>
        </authorList>
    </citation>
    <scope>NUCLEOTIDE SEQUENCE [LARGE SCALE GENOMIC DNA]</scope>
    <source>
        <strain evidence="30 31">JCM 13191</strain>
    </source>
</reference>
<evidence type="ECO:0000256" key="13">
    <source>
        <dbReference type="ARBA" id="ARBA00022723"/>
    </source>
</evidence>
<dbReference type="HAMAP" id="MF_00430">
    <property type="entry name" value="NqrF"/>
    <property type="match status" value="1"/>
</dbReference>
<dbReference type="InterPro" id="IPR001709">
    <property type="entry name" value="Flavoprot_Pyr_Nucl_cyt_Rdtase"/>
</dbReference>
<name>A0A1W6MP55_9FLAO</name>
<evidence type="ECO:0000256" key="17">
    <source>
        <dbReference type="ARBA" id="ARBA00023014"/>
    </source>
</evidence>
<evidence type="ECO:0000256" key="23">
    <source>
        <dbReference type="ARBA" id="ARBA00023201"/>
    </source>
</evidence>
<evidence type="ECO:0000256" key="6">
    <source>
        <dbReference type="ARBA" id="ARBA00013099"/>
    </source>
</evidence>
<comment type="similarity">
    <text evidence="4 27">Belongs to the NqrF family.</text>
</comment>
<dbReference type="GO" id="GO:0009055">
    <property type="term" value="F:electron transfer activity"/>
    <property type="evidence" value="ECO:0007669"/>
    <property type="project" value="UniProtKB-UniRule"/>
</dbReference>
<evidence type="ECO:0000259" key="28">
    <source>
        <dbReference type="PROSITE" id="PS51085"/>
    </source>
</evidence>
<dbReference type="SUPFAM" id="SSF54292">
    <property type="entry name" value="2Fe-2S ferredoxin-like"/>
    <property type="match status" value="1"/>
</dbReference>
<dbReference type="Gene3D" id="3.10.20.30">
    <property type="match status" value="1"/>
</dbReference>
<dbReference type="InterPro" id="IPR001041">
    <property type="entry name" value="2Fe-2S_ferredoxin-type"/>
</dbReference>
<feature type="binding site" evidence="27">
    <location>
        <position position="68"/>
    </location>
    <ligand>
        <name>[2Fe-2S] cluster</name>
        <dbReference type="ChEBI" id="CHEBI:190135"/>
    </ligand>
</feature>
<dbReference type="InterPro" id="IPR017938">
    <property type="entry name" value="Riboflavin_synthase-like_b-brl"/>
</dbReference>
<dbReference type="PANTHER" id="PTHR43644">
    <property type="entry name" value="NA(+)-TRANSLOCATING NADH-QUINONE REDUCTASE SUBUNIT"/>
    <property type="match status" value="1"/>
</dbReference>
<dbReference type="STRING" id="331648.BST97_07440"/>
<evidence type="ECO:0000313" key="30">
    <source>
        <dbReference type="EMBL" id="ARN79403.1"/>
    </source>
</evidence>
<dbReference type="Pfam" id="PF00175">
    <property type="entry name" value="NAD_binding_1"/>
    <property type="match status" value="1"/>
</dbReference>
<feature type="binding site" evidence="27">
    <location>
        <position position="109"/>
    </location>
    <ligand>
        <name>[2Fe-2S] cluster</name>
        <dbReference type="ChEBI" id="CHEBI:190135"/>
    </ligand>
</feature>
<evidence type="ECO:0000256" key="9">
    <source>
        <dbReference type="ARBA" id="ARBA00022475"/>
    </source>
</evidence>
<evidence type="ECO:0000256" key="2">
    <source>
        <dbReference type="ARBA" id="ARBA00002972"/>
    </source>
</evidence>
<dbReference type="CDD" id="cd00207">
    <property type="entry name" value="fer2"/>
    <property type="match status" value="1"/>
</dbReference>
<dbReference type="PROSITE" id="PS51384">
    <property type="entry name" value="FAD_FR"/>
    <property type="match status" value="1"/>
</dbReference>
<evidence type="ECO:0000256" key="8">
    <source>
        <dbReference type="ARBA" id="ARBA00022448"/>
    </source>
</evidence>
<comment type="subcellular location">
    <subcellularLocation>
        <location evidence="3">Cell inner membrane</location>
    </subcellularLocation>
    <subcellularLocation>
        <location evidence="27">Cell membrane</location>
        <topology evidence="27">Single-pass membrane protein</topology>
    </subcellularLocation>
</comment>
<feature type="domain" description="2Fe-2S ferredoxin-type" evidence="28">
    <location>
        <begin position="33"/>
        <end position="125"/>
    </location>
</feature>
<dbReference type="Gene3D" id="3.40.50.80">
    <property type="entry name" value="Nucleotide-binding domain of ferredoxin-NADP reductase (FNR) module"/>
    <property type="match status" value="1"/>
</dbReference>
<evidence type="ECO:0000256" key="18">
    <source>
        <dbReference type="ARBA" id="ARBA00023027"/>
    </source>
</evidence>
<dbReference type="InterPro" id="IPR036010">
    <property type="entry name" value="2Fe-2S_ferredoxin-like_sf"/>
</dbReference>
<evidence type="ECO:0000256" key="19">
    <source>
        <dbReference type="ARBA" id="ARBA00023053"/>
    </source>
</evidence>
<dbReference type="FunFam" id="3.40.50.80:FF:000014">
    <property type="entry name" value="Na(+)-translocating NADH-quinone reductase subunit F"/>
    <property type="match status" value="1"/>
</dbReference>
<dbReference type="PANTHER" id="PTHR43644:SF1">
    <property type="entry name" value="NAD(P)H-FLAVIN REDUCTASE"/>
    <property type="match status" value="1"/>
</dbReference>
<keyword evidence="11 27" id="KW-0285">Flavoprotein</keyword>
<evidence type="ECO:0000256" key="27">
    <source>
        <dbReference type="HAMAP-Rule" id="MF_00430"/>
    </source>
</evidence>
<dbReference type="RefSeq" id="WP_085768190.1">
    <property type="nucleotide sequence ID" value="NZ_CP019344.1"/>
</dbReference>
<evidence type="ECO:0000256" key="5">
    <source>
        <dbReference type="ARBA" id="ARBA00011309"/>
    </source>
</evidence>
<evidence type="ECO:0000256" key="20">
    <source>
        <dbReference type="ARBA" id="ARBA00023065"/>
    </source>
</evidence>
<dbReference type="NCBIfam" id="TIGR01941">
    <property type="entry name" value="nqrF"/>
    <property type="match status" value="1"/>
</dbReference>
<comment type="cofactor">
    <cofactor evidence="1 27">
        <name>FAD</name>
        <dbReference type="ChEBI" id="CHEBI:57692"/>
    </cofactor>
</comment>
<dbReference type="Proteomes" id="UP000193431">
    <property type="component" value="Chromosome"/>
</dbReference>
<keyword evidence="20 27" id="KW-0406">Ion transport</keyword>
<comment type="catalytic activity">
    <reaction evidence="26 27">
        <text>a ubiquinone + n Na(+)(in) + NADH + H(+) = a ubiquinol + n Na(+)(out) + NAD(+)</text>
        <dbReference type="Rhea" id="RHEA:47748"/>
        <dbReference type="Rhea" id="RHEA-COMP:9565"/>
        <dbReference type="Rhea" id="RHEA-COMP:9566"/>
        <dbReference type="ChEBI" id="CHEBI:15378"/>
        <dbReference type="ChEBI" id="CHEBI:16389"/>
        <dbReference type="ChEBI" id="CHEBI:17976"/>
        <dbReference type="ChEBI" id="CHEBI:29101"/>
        <dbReference type="ChEBI" id="CHEBI:57540"/>
        <dbReference type="ChEBI" id="CHEBI:57945"/>
        <dbReference type="EC" id="7.2.1.1"/>
    </reaction>
</comment>
<dbReference type="AlphaFoldDB" id="A0A1W6MP55"/>
<dbReference type="EC" id="7.2.1.1" evidence="6 27"/>
<keyword evidence="21 27" id="KW-0830">Ubiquinone</keyword>
<organism evidence="30 31">
    <name type="scientific">Nonlabens spongiae</name>
    <dbReference type="NCBI Taxonomy" id="331648"/>
    <lineage>
        <taxon>Bacteria</taxon>
        <taxon>Pseudomonadati</taxon>
        <taxon>Bacteroidota</taxon>
        <taxon>Flavobacteriia</taxon>
        <taxon>Flavobacteriales</taxon>
        <taxon>Flavobacteriaceae</taxon>
        <taxon>Nonlabens</taxon>
    </lineage>
</organism>
<feature type="binding site" evidence="27">
    <location>
        <position position="74"/>
    </location>
    <ligand>
        <name>[2Fe-2S] cluster</name>
        <dbReference type="ChEBI" id="CHEBI:190135"/>
    </ligand>
</feature>
<feature type="domain" description="FAD-binding FR-type" evidence="29">
    <location>
        <begin position="128"/>
        <end position="280"/>
    </location>
</feature>
<evidence type="ECO:0000256" key="11">
    <source>
        <dbReference type="ARBA" id="ARBA00022630"/>
    </source>
</evidence>
<dbReference type="PRINTS" id="PR00371">
    <property type="entry name" value="FPNCR"/>
</dbReference>
<keyword evidence="23 27" id="KW-0739">Sodium transport</keyword>
<evidence type="ECO:0000256" key="1">
    <source>
        <dbReference type="ARBA" id="ARBA00001974"/>
    </source>
</evidence>
<evidence type="ECO:0000256" key="15">
    <source>
        <dbReference type="ARBA" id="ARBA00022967"/>
    </source>
</evidence>
<dbReference type="InterPro" id="IPR010205">
    <property type="entry name" value="NqrF"/>
</dbReference>
<keyword evidence="16 27" id="KW-0408">Iron</keyword>
<dbReference type="Pfam" id="PF00111">
    <property type="entry name" value="Fer2"/>
    <property type="match status" value="1"/>
</dbReference>
<evidence type="ECO:0000256" key="14">
    <source>
        <dbReference type="ARBA" id="ARBA00022827"/>
    </source>
</evidence>
<keyword evidence="15 27" id="KW-1278">Translocase</keyword>
<dbReference type="GO" id="GO:0046872">
    <property type="term" value="F:metal ion binding"/>
    <property type="evidence" value="ECO:0007669"/>
    <property type="project" value="UniProtKB-KW"/>
</dbReference>
<evidence type="ECO:0000256" key="3">
    <source>
        <dbReference type="ARBA" id="ARBA00004533"/>
    </source>
</evidence>
<dbReference type="SUPFAM" id="SSF63380">
    <property type="entry name" value="Riboflavin synthase domain-like"/>
    <property type="match status" value="1"/>
</dbReference>
<evidence type="ECO:0000259" key="29">
    <source>
        <dbReference type="PROSITE" id="PS51384"/>
    </source>
</evidence>